<accession>A0ABT6A616</accession>
<name>A0ABT6A616_9ACTN</name>
<evidence type="ECO:0000313" key="2">
    <source>
        <dbReference type="Proteomes" id="UP001221150"/>
    </source>
</evidence>
<organism evidence="1 2">
    <name type="scientific">Streptomyces tropicalis</name>
    <dbReference type="NCBI Taxonomy" id="3034234"/>
    <lineage>
        <taxon>Bacteria</taxon>
        <taxon>Bacillati</taxon>
        <taxon>Actinomycetota</taxon>
        <taxon>Actinomycetes</taxon>
        <taxon>Kitasatosporales</taxon>
        <taxon>Streptomycetaceae</taxon>
        <taxon>Streptomyces</taxon>
    </lineage>
</organism>
<dbReference type="Proteomes" id="UP001221150">
    <property type="component" value="Unassembled WGS sequence"/>
</dbReference>
<dbReference type="Pfam" id="PF21790">
    <property type="entry name" value="OGG"/>
    <property type="match status" value="1"/>
</dbReference>
<keyword evidence="2" id="KW-1185">Reference proteome</keyword>
<comment type="caution">
    <text evidence="1">The sequence shown here is derived from an EMBL/GenBank/DDBJ whole genome shotgun (WGS) entry which is preliminary data.</text>
</comment>
<dbReference type="InterPro" id="IPR048868">
    <property type="entry name" value="OGG-like_put"/>
</dbReference>
<sequence>MDRQQRADAVDREMAVRLLPDEAVGALVLWWSQSAERYADATPGAHAIDYTPSRWAQVTPWPASLAPTSTSGDVQVSRADVALIVADALKREAFTEALVATYVWGKGKRGTRGGSGPATLQNILAPVGQDAVLGKAVTALGEHGSQHAYAALHRRIAGLGPSFFTKFLYFAGKALRPAHGPGPLILDHVLSQRLRSLATVVGRETGYDPDGEVAAWVWADWDWSPHRYEVYLSFMQAASRQMAATSGWPSDAEPDLLECAMFNTDWKLTR</sequence>
<reference evidence="1 2" key="1">
    <citation type="submission" date="2023-03" db="EMBL/GenBank/DDBJ databases">
        <title>Draft genome sequence of Streptomyces sp. K1PA1 isolated from peat swamp forest in Thailand.</title>
        <authorList>
            <person name="Klaysubun C."/>
            <person name="Duangmal K."/>
        </authorList>
    </citation>
    <scope>NUCLEOTIDE SEQUENCE [LARGE SCALE GENOMIC DNA]</scope>
    <source>
        <strain evidence="1 2">K1PA1</strain>
    </source>
</reference>
<dbReference type="RefSeq" id="WP_276109643.1">
    <property type="nucleotide sequence ID" value="NZ_JARJBB010000007.1"/>
</dbReference>
<proteinExistence type="predicted"/>
<dbReference type="EMBL" id="JARJBB010000007">
    <property type="protein sequence ID" value="MDF3300088.1"/>
    <property type="molecule type" value="Genomic_DNA"/>
</dbReference>
<gene>
    <name evidence="1" type="ORF">P3H78_15905</name>
</gene>
<protein>
    <submittedName>
        <fullName evidence="1">Uncharacterized protein</fullName>
    </submittedName>
</protein>
<evidence type="ECO:0000313" key="1">
    <source>
        <dbReference type="EMBL" id="MDF3300088.1"/>
    </source>
</evidence>